<evidence type="ECO:0000313" key="2">
    <source>
        <dbReference type="EMBL" id="AUB43886.1"/>
    </source>
</evidence>
<gene>
    <name evidence="2" type="ORF">COO91_10091</name>
</gene>
<feature type="transmembrane region" description="Helical" evidence="1">
    <location>
        <begin position="161"/>
        <end position="183"/>
    </location>
</feature>
<organism evidence="2 3">
    <name type="scientific">Nostoc flagelliforme CCNUN1</name>
    <dbReference type="NCBI Taxonomy" id="2038116"/>
    <lineage>
        <taxon>Bacteria</taxon>
        <taxon>Bacillati</taxon>
        <taxon>Cyanobacteriota</taxon>
        <taxon>Cyanophyceae</taxon>
        <taxon>Nostocales</taxon>
        <taxon>Nostocaceae</taxon>
        <taxon>Nostoc</taxon>
    </lineage>
</organism>
<feature type="transmembrane region" description="Helical" evidence="1">
    <location>
        <begin position="297"/>
        <end position="318"/>
    </location>
</feature>
<dbReference type="RefSeq" id="WP_100903836.1">
    <property type="nucleotide sequence ID" value="NZ_CAWNNC010000008.1"/>
</dbReference>
<keyword evidence="1" id="KW-1133">Transmembrane helix</keyword>
<keyword evidence="1" id="KW-0472">Membrane</keyword>
<keyword evidence="2" id="KW-0614">Plasmid</keyword>
<dbReference type="EMBL" id="CP024792">
    <property type="protein sequence ID" value="AUB43886.1"/>
    <property type="molecule type" value="Genomic_DNA"/>
</dbReference>
<dbReference type="KEGG" id="nfl:COO91_10091"/>
<feature type="transmembrane region" description="Helical" evidence="1">
    <location>
        <begin position="231"/>
        <end position="251"/>
    </location>
</feature>
<feature type="transmembrane region" description="Helical" evidence="1">
    <location>
        <begin position="133"/>
        <end position="154"/>
    </location>
</feature>
<feature type="transmembrane region" description="Helical" evidence="1">
    <location>
        <begin position="65"/>
        <end position="83"/>
    </location>
</feature>
<feature type="transmembrane region" description="Helical" evidence="1">
    <location>
        <begin position="263"/>
        <end position="285"/>
    </location>
</feature>
<proteinExistence type="predicted"/>
<sequence length="331" mass="36190">MISLFNFPLQTLNLQQTLKQFWRINAPLTFVGVFTFGLLLLMLPGLLIDERVITGAPAWLKPCKFAFSTSVYSFTFVWLLGLLKQHRRLASLAANATAFALVVQIIVIIVQVVRGTTSHFNFSTPGDEALWKFMEIALVLLWAATLVTVILLLLERLDNPVLAIALRFSLSLTFIGMGLGFFMTLPTPEQSSALAAGQQVLHIGAHSVGVKDGGPGIPILYLSTQGGDIRLPHLLGIHAVQALPLLSWLITSTLSHLRQRTQTALMWIASFAYAMLMSLFTWQALRAQPVTSPDALTLAALAGLVAVALVAMVVSLVVDHYQLLKTQSFSE</sequence>
<feature type="transmembrane region" description="Helical" evidence="1">
    <location>
        <begin position="21"/>
        <end position="45"/>
    </location>
</feature>
<dbReference type="Proteomes" id="UP000232003">
    <property type="component" value="Plasmid pNFSY07"/>
</dbReference>
<protein>
    <submittedName>
        <fullName evidence="2">Uncharacterized protein</fullName>
    </submittedName>
</protein>
<dbReference type="AlphaFoldDB" id="A0A2K8T865"/>
<keyword evidence="1" id="KW-0812">Transmembrane</keyword>
<dbReference type="OrthoDB" id="343560at2"/>
<keyword evidence="3" id="KW-1185">Reference proteome</keyword>
<evidence type="ECO:0000313" key="3">
    <source>
        <dbReference type="Proteomes" id="UP000232003"/>
    </source>
</evidence>
<accession>A0A2K8T865</accession>
<reference evidence="2 3" key="1">
    <citation type="submission" date="2017-11" db="EMBL/GenBank/DDBJ databases">
        <title>Complete genome of a free-living desiccation-tolerant cyanobacterium and its photosynthetic adaptation to extreme terrestrial habitat.</title>
        <authorList>
            <person name="Shang J."/>
        </authorList>
    </citation>
    <scope>NUCLEOTIDE SEQUENCE [LARGE SCALE GENOMIC DNA]</scope>
    <source>
        <strain evidence="2 3">CCNUN1</strain>
        <plasmid evidence="3">pnfsy07</plasmid>
    </source>
</reference>
<evidence type="ECO:0000256" key="1">
    <source>
        <dbReference type="SAM" id="Phobius"/>
    </source>
</evidence>
<geneLocation type="plasmid" evidence="3">
    <name>pnfsy07</name>
</geneLocation>
<name>A0A2K8T865_9NOSO</name>
<feature type="transmembrane region" description="Helical" evidence="1">
    <location>
        <begin position="92"/>
        <end position="113"/>
    </location>
</feature>